<keyword evidence="2" id="KW-1185">Reference proteome</keyword>
<protein>
    <submittedName>
        <fullName evidence="1">Uncharacterized protein</fullName>
    </submittedName>
</protein>
<dbReference type="EMBL" id="LKEA01000037">
    <property type="protein sequence ID" value="ROV95242.1"/>
    <property type="molecule type" value="Genomic_DNA"/>
</dbReference>
<accession>A0A423VW38</accession>
<reference evidence="1 2" key="1">
    <citation type="submission" date="2015-09" db="EMBL/GenBank/DDBJ databases">
        <title>Host preference determinants of Valsa canker pathogens revealed by comparative genomics.</title>
        <authorList>
            <person name="Yin Z."/>
            <person name="Huang L."/>
        </authorList>
    </citation>
    <scope>NUCLEOTIDE SEQUENCE [LARGE SCALE GENOMIC DNA]</scope>
    <source>
        <strain evidence="1 2">03-1</strain>
    </source>
</reference>
<gene>
    <name evidence="1" type="ORF">VMCG_08578</name>
</gene>
<name>A0A423VW38_9PEZI</name>
<organism evidence="1 2">
    <name type="scientific">Cytospora schulzeri</name>
    <dbReference type="NCBI Taxonomy" id="448051"/>
    <lineage>
        <taxon>Eukaryota</taxon>
        <taxon>Fungi</taxon>
        <taxon>Dikarya</taxon>
        <taxon>Ascomycota</taxon>
        <taxon>Pezizomycotina</taxon>
        <taxon>Sordariomycetes</taxon>
        <taxon>Sordariomycetidae</taxon>
        <taxon>Diaporthales</taxon>
        <taxon>Cytosporaceae</taxon>
        <taxon>Cytospora</taxon>
    </lineage>
</organism>
<evidence type="ECO:0000313" key="1">
    <source>
        <dbReference type="EMBL" id="ROV95242.1"/>
    </source>
</evidence>
<comment type="caution">
    <text evidence="1">The sequence shown here is derived from an EMBL/GenBank/DDBJ whole genome shotgun (WGS) entry which is preliminary data.</text>
</comment>
<dbReference type="AlphaFoldDB" id="A0A423VW38"/>
<sequence>MSVEIGLQAQVNVEDPPLGRSPSIMPEYIEMAKVASPSTSDAPMRNITKGRRRVNGSHVALASDSQDEYTEEFSNVARFEMPMFPGAGMSKRTSTFSYRYDGSRDRWDF</sequence>
<dbReference type="Proteomes" id="UP000283895">
    <property type="component" value="Unassembled WGS sequence"/>
</dbReference>
<evidence type="ECO:0000313" key="2">
    <source>
        <dbReference type="Proteomes" id="UP000283895"/>
    </source>
</evidence>
<proteinExistence type="predicted"/>